<dbReference type="InterPro" id="IPR037830">
    <property type="entry name" value="ZZZ3"/>
</dbReference>
<reference evidence="2" key="1">
    <citation type="journal article" date="2020" name="Stud. Mycol.">
        <title>101 Dothideomycetes genomes: a test case for predicting lifestyles and emergence of pathogens.</title>
        <authorList>
            <person name="Haridas S."/>
            <person name="Albert R."/>
            <person name="Binder M."/>
            <person name="Bloem J."/>
            <person name="Labutti K."/>
            <person name="Salamov A."/>
            <person name="Andreopoulos B."/>
            <person name="Baker S."/>
            <person name="Barry K."/>
            <person name="Bills G."/>
            <person name="Bluhm B."/>
            <person name="Cannon C."/>
            <person name="Castanera R."/>
            <person name="Culley D."/>
            <person name="Daum C."/>
            <person name="Ezra D."/>
            <person name="Gonzalez J."/>
            <person name="Henrissat B."/>
            <person name="Kuo A."/>
            <person name="Liang C."/>
            <person name="Lipzen A."/>
            <person name="Lutzoni F."/>
            <person name="Magnuson J."/>
            <person name="Mondo S."/>
            <person name="Nolan M."/>
            <person name="Ohm R."/>
            <person name="Pangilinan J."/>
            <person name="Park H.-J."/>
            <person name="Ramirez L."/>
            <person name="Alfaro M."/>
            <person name="Sun H."/>
            <person name="Tritt A."/>
            <person name="Yoshinaga Y."/>
            <person name="Zwiers L.-H."/>
            <person name="Turgeon B."/>
            <person name="Goodwin S."/>
            <person name="Spatafora J."/>
            <person name="Crous P."/>
            <person name="Grigoriev I."/>
        </authorList>
    </citation>
    <scope>NUCLEOTIDE SEQUENCE</scope>
    <source>
        <strain evidence="2">CBS 119925</strain>
    </source>
</reference>
<feature type="compositionally biased region" description="Basic and acidic residues" evidence="1">
    <location>
        <begin position="178"/>
        <end position="190"/>
    </location>
</feature>
<name>A0A6A6VLK7_9PLEO</name>
<evidence type="ECO:0000256" key="1">
    <source>
        <dbReference type="SAM" id="MobiDB-lite"/>
    </source>
</evidence>
<dbReference type="OrthoDB" id="20473at2759"/>
<evidence type="ECO:0000313" key="2">
    <source>
        <dbReference type="EMBL" id="KAF2750676.1"/>
    </source>
</evidence>
<feature type="region of interest" description="Disordered" evidence="1">
    <location>
        <begin position="152"/>
        <end position="202"/>
    </location>
</feature>
<evidence type="ECO:0000313" key="3">
    <source>
        <dbReference type="Proteomes" id="UP000799440"/>
    </source>
</evidence>
<feature type="compositionally biased region" description="Basic and acidic residues" evidence="1">
    <location>
        <begin position="231"/>
        <end position="240"/>
    </location>
</feature>
<feature type="region of interest" description="Disordered" evidence="1">
    <location>
        <begin position="1"/>
        <end position="104"/>
    </location>
</feature>
<dbReference type="Proteomes" id="UP000799440">
    <property type="component" value="Unassembled WGS sequence"/>
</dbReference>
<keyword evidence="3" id="KW-1185">Reference proteome</keyword>
<organism evidence="2 3">
    <name type="scientific">Sporormia fimetaria CBS 119925</name>
    <dbReference type="NCBI Taxonomy" id="1340428"/>
    <lineage>
        <taxon>Eukaryota</taxon>
        <taxon>Fungi</taxon>
        <taxon>Dikarya</taxon>
        <taxon>Ascomycota</taxon>
        <taxon>Pezizomycotina</taxon>
        <taxon>Dothideomycetes</taxon>
        <taxon>Pleosporomycetidae</taxon>
        <taxon>Pleosporales</taxon>
        <taxon>Sporormiaceae</taxon>
        <taxon>Sporormia</taxon>
    </lineage>
</organism>
<sequence>MPARTIPSPTDSTAKSPRDTTSCFPDDPNRGRTRSRSRSRSPSQSPHRPPVSPITPTISAAQLAPREPTQPQQPQPPPQRNNVRAPPTATFMRPPAPVPISESDNPDVIALRSAISLLQLQREKSKRDLKTLEEIKTAAVEDPEAFGRAIQAQARRKQSHNTVPDPLTPTLADTLSSESDRPEAGTEKDNGAYTSVSEDPLSKFAAIPQPQNIVRCPPVNWAKYHIVGEPLDRMHEEQRRWPGSTEPPRTRNGQRAPSHAVASPYSPFTDVLYDTQTTQGQKRSKKSPS</sequence>
<dbReference type="EMBL" id="MU006563">
    <property type="protein sequence ID" value="KAF2750676.1"/>
    <property type="molecule type" value="Genomic_DNA"/>
</dbReference>
<dbReference type="PANTHER" id="PTHR22705:SF0">
    <property type="entry name" value="ZZ-TYPE ZINC FINGER-CONTAINING PROTEIN 3"/>
    <property type="match status" value="1"/>
</dbReference>
<accession>A0A6A6VLK7</accession>
<dbReference type="AlphaFoldDB" id="A0A6A6VLK7"/>
<gene>
    <name evidence="2" type="ORF">M011DRAFT_179999</name>
</gene>
<feature type="region of interest" description="Disordered" evidence="1">
    <location>
        <begin position="231"/>
        <end position="289"/>
    </location>
</feature>
<feature type="compositionally biased region" description="Polar residues" evidence="1">
    <location>
        <begin position="7"/>
        <end position="23"/>
    </location>
</feature>
<protein>
    <submittedName>
        <fullName evidence="2">Uncharacterized protein</fullName>
    </submittedName>
</protein>
<proteinExistence type="predicted"/>
<dbReference type="PANTHER" id="PTHR22705">
    <property type="entry name" value="ZINC FINGER, ZZ DOMAIN CONTAINING 3"/>
    <property type="match status" value="1"/>
</dbReference>